<feature type="coiled-coil region" evidence="1">
    <location>
        <begin position="353"/>
        <end position="405"/>
    </location>
</feature>
<reference evidence="3" key="1">
    <citation type="submission" date="2006-10" db="EMBL/GenBank/DDBJ databases">
        <authorList>
            <person name="Amadeo P."/>
            <person name="Zhao Q."/>
            <person name="Wortman J."/>
            <person name="Fraser-Liggett C."/>
            <person name="Carlton J."/>
        </authorList>
    </citation>
    <scope>NUCLEOTIDE SEQUENCE</scope>
    <source>
        <strain evidence="3">G3</strain>
    </source>
</reference>
<keyword evidence="4" id="KW-1185">Reference proteome</keyword>
<dbReference type="OMA" id="ECEYLRY"/>
<protein>
    <submittedName>
        <fullName evidence="3">Viral A-type inclusion protein, putative</fullName>
    </submittedName>
</protein>
<keyword evidence="1" id="KW-0175">Coiled coil</keyword>
<proteinExistence type="predicted"/>
<organism evidence="3 4">
    <name type="scientific">Trichomonas vaginalis (strain ATCC PRA-98 / G3)</name>
    <dbReference type="NCBI Taxonomy" id="412133"/>
    <lineage>
        <taxon>Eukaryota</taxon>
        <taxon>Metamonada</taxon>
        <taxon>Parabasalia</taxon>
        <taxon>Trichomonadida</taxon>
        <taxon>Trichomonadidae</taxon>
        <taxon>Trichomonas</taxon>
    </lineage>
</organism>
<dbReference type="PANTHER" id="PTHR23159:SF31">
    <property type="entry name" value="CENTROSOME-ASSOCIATED PROTEIN CEP250 ISOFORM X1"/>
    <property type="match status" value="1"/>
</dbReference>
<gene>
    <name evidence="3" type="ORF">TVAG_213120</name>
</gene>
<dbReference type="Proteomes" id="UP000001542">
    <property type="component" value="Unassembled WGS sequence"/>
</dbReference>
<evidence type="ECO:0000313" key="4">
    <source>
        <dbReference type="Proteomes" id="UP000001542"/>
    </source>
</evidence>
<dbReference type="OrthoDB" id="2018427at2759"/>
<dbReference type="KEGG" id="tva:4766711"/>
<dbReference type="EMBL" id="DS113370">
    <property type="protein sequence ID" value="EAY08803.1"/>
    <property type="molecule type" value="Genomic_DNA"/>
</dbReference>
<evidence type="ECO:0000256" key="2">
    <source>
        <dbReference type="SAM" id="MobiDB-lite"/>
    </source>
</evidence>
<accession>A2EET7</accession>
<feature type="coiled-coil region" evidence="1">
    <location>
        <begin position="227"/>
        <end position="309"/>
    </location>
</feature>
<dbReference type="PANTHER" id="PTHR23159">
    <property type="entry name" value="CENTROSOMAL PROTEIN 2"/>
    <property type="match status" value="1"/>
</dbReference>
<dbReference type="Gene3D" id="1.10.287.1490">
    <property type="match status" value="2"/>
</dbReference>
<evidence type="ECO:0000313" key="3">
    <source>
        <dbReference type="EMBL" id="EAY08803.1"/>
    </source>
</evidence>
<dbReference type="VEuPathDB" id="TrichDB:TVAG_213120"/>
<feature type="coiled-coil region" evidence="1">
    <location>
        <begin position="1135"/>
        <end position="1245"/>
    </location>
</feature>
<feature type="coiled-coil region" evidence="1">
    <location>
        <begin position="1278"/>
        <end position="1308"/>
    </location>
</feature>
<feature type="compositionally biased region" description="Polar residues" evidence="2">
    <location>
        <begin position="11"/>
        <end position="24"/>
    </location>
</feature>
<feature type="coiled-coil region" evidence="1">
    <location>
        <begin position="63"/>
        <end position="180"/>
    </location>
</feature>
<dbReference type="InParanoid" id="A2EET7"/>
<evidence type="ECO:0000256" key="1">
    <source>
        <dbReference type="SAM" id="Coils"/>
    </source>
</evidence>
<dbReference type="SMR" id="A2EET7"/>
<dbReference type="RefSeq" id="XP_001321026.1">
    <property type="nucleotide sequence ID" value="XM_001320991.1"/>
</dbReference>
<feature type="coiled-coil region" evidence="1">
    <location>
        <begin position="463"/>
        <end position="1079"/>
    </location>
</feature>
<reference evidence="3" key="2">
    <citation type="journal article" date="2007" name="Science">
        <title>Draft genome sequence of the sexually transmitted pathogen Trichomonas vaginalis.</title>
        <authorList>
            <person name="Carlton J.M."/>
            <person name="Hirt R.P."/>
            <person name="Silva J.C."/>
            <person name="Delcher A.L."/>
            <person name="Schatz M."/>
            <person name="Zhao Q."/>
            <person name="Wortman J.R."/>
            <person name="Bidwell S.L."/>
            <person name="Alsmark U.C.M."/>
            <person name="Besteiro S."/>
            <person name="Sicheritz-Ponten T."/>
            <person name="Noel C.J."/>
            <person name="Dacks J.B."/>
            <person name="Foster P.G."/>
            <person name="Simillion C."/>
            <person name="Van de Peer Y."/>
            <person name="Miranda-Saavedra D."/>
            <person name="Barton G.J."/>
            <person name="Westrop G.D."/>
            <person name="Mueller S."/>
            <person name="Dessi D."/>
            <person name="Fiori P.L."/>
            <person name="Ren Q."/>
            <person name="Paulsen I."/>
            <person name="Zhang H."/>
            <person name="Bastida-Corcuera F.D."/>
            <person name="Simoes-Barbosa A."/>
            <person name="Brown M.T."/>
            <person name="Hayes R.D."/>
            <person name="Mukherjee M."/>
            <person name="Okumura C.Y."/>
            <person name="Schneider R."/>
            <person name="Smith A.J."/>
            <person name="Vanacova S."/>
            <person name="Villalvazo M."/>
            <person name="Haas B.J."/>
            <person name="Pertea M."/>
            <person name="Feldblyum T.V."/>
            <person name="Utterback T.R."/>
            <person name="Shu C.L."/>
            <person name="Osoegawa K."/>
            <person name="de Jong P.J."/>
            <person name="Hrdy I."/>
            <person name="Horvathova L."/>
            <person name="Zubacova Z."/>
            <person name="Dolezal P."/>
            <person name="Malik S.B."/>
            <person name="Logsdon J.M. Jr."/>
            <person name="Henze K."/>
            <person name="Gupta A."/>
            <person name="Wang C.C."/>
            <person name="Dunne R.L."/>
            <person name="Upcroft J.A."/>
            <person name="Upcroft P."/>
            <person name="White O."/>
            <person name="Salzberg S.L."/>
            <person name="Tang P."/>
            <person name="Chiu C.-H."/>
            <person name="Lee Y.-S."/>
            <person name="Embley T.M."/>
            <person name="Coombs G.H."/>
            <person name="Mottram J.C."/>
            <person name="Tachezy J."/>
            <person name="Fraser-Liggett C.M."/>
            <person name="Johnson P.J."/>
        </authorList>
    </citation>
    <scope>NUCLEOTIDE SEQUENCE [LARGE SCALE GENOMIC DNA]</scope>
    <source>
        <strain evidence="3">G3</strain>
    </source>
</reference>
<sequence>MSYYSPKLRKSPQSTEINPTISTTSSIKNDSAKFLTPNRTNSRHHDQYSEEYSKELSKMHKQISILGEENQRLNLELDNARNQNEAYKNQAENKIQALQSTNEQLNTELRQNKNLYNSVTLENEKLKTELDEIRDSISKSEVNSPSYSFKRDSPPSLNKIHNLEDMNRKLTATIVSLRKELSIATSNNELSTQYNELKSTFSPKSPKAANSTIEQLSLQIQKQKEYINASNNHIKNLTQRITELESIQSLSESHDQISELKKQLNDSVELRESLLHEAKVVTDRQKQKLNDLTAENQKLHDENEDLRSKLQLSSQSVNEKMTKHITSNFGIDPAIEKEIQNKTKEISEMKFLILQLSDKLEASRKNEESLKQQLDEAQANFSASLQNATKTVRICQNELDSMRIQLQKTETMTVNARNNVEQMITSLKETYGLPSFLLDDEMTQIVKIPKLLDETFAGKDEIIAKLQAQIQKLNSDSNDAFSKQNELSLSVTSLQSVINDLQNDKNALTKEIQDLKLAQAKELQELQEKLNKSQIENENYKVTIKELQEKLVESQKLTENQKFDHENEKKITDQYLEKQRGEIETLQNSLKQYNDDQTKQQSKIQELNDTINDLRNKAAEKDTLISKLTKDLENQKSISSKTIENLQKQLDDNTSRLTTEISQINSKASSNEQTLMKNLKDLEGKLNDANKQIDQEKSKNTDFQRKMSELQNNFEKDKMKFQNEIDKLENMNHNIDDKVRSIQKENEKLKIENNELSNTIKSERDENHTRKSKLNDEINQLKQKLIDQKKESENQLNSELERIKSNTLQSFQTEKENSRKLARLLKDSYKDKENLQNNFDREKQEKDKLTNTVEDMKKVINKLENDLNLEKNKTYKMQVKMDMEQVSTEQLKQKLKDTESQSQDHIAKLKSKISKLKTNLLTLTNEKSRLTADAGKESLLQSMDQLQNSFAQVSAENDKLNTINDSLKHKIDELKEEQNSLKNNNKNLSQEISSLKDQVNSANSKIRNLTSENDKLKSDNSRLNNEVNEWKLQSQTSEVQSTIQVQAAKKAFEDIKTDKLFFENECKKLKEENAKLQKSIEETVPSTDYNTLLADYNEFVKKMNDSDKNVNEKIASKEKELNESKKYYDLKLSGNEKLISELQEDKDKKAEVIKNLQSKITGLQDQINSLTNSNSTMCSAAERDRAFKLVEQIEKENNELKLNLEKSEVINKDKKLLIDDLTKQMNDIRLERDRLSQNLFKAENNIKIKDSEISSKNDEISSLKSQIKDIMFKNDSNDKSNSKLIEKLQNEIQNLSKQNQKLLEEENSVKICYNKLESIPSTTNLSDRLHKFITILTDMFLSMKMKPLSFIPSYRQLSIFTSSAINIQEDKRLITKNERSIAAQILCEFSDVSTATGFSAKTAIESSLDSQLMMIKKSIEHLKKLLNDSQRKMKDMAEVVSSQHETVLMISKSPRNLELVKISQKNVEISKTSHCLNV</sequence>
<dbReference type="Gene3D" id="1.20.5.1700">
    <property type="match status" value="1"/>
</dbReference>
<name>A2EET7_TRIV3</name>
<dbReference type="VEuPathDB" id="TrichDB:TVAGG3_0061240"/>
<dbReference type="STRING" id="5722.A2EET7"/>
<feature type="region of interest" description="Disordered" evidence="2">
    <location>
        <begin position="1"/>
        <end position="24"/>
    </location>
</feature>